<name>A0A3E0TPG8_9GAMM</name>
<keyword evidence="1" id="KW-0812">Transmembrane</keyword>
<feature type="transmembrane region" description="Helical" evidence="1">
    <location>
        <begin position="6"/>
        <end position="25"/>
    </location>
</feature>
<evidence type="ECO:0000256" key="1">
    <source>
        <dbReference type="SAM" id="Phobius"/>
    </source>
</evidence>
<evidence type="ECO:0000313" key="2">
    <source>
        <dbReference type="EMBL" id="REL26398.1"/>
    </source>
</evidence>
<feature type="transmembrane region" description="Helical" evidence="1">
    <location>
        <begin position="37"/>
        <end position="59"/>
    </location>
</feature>
<feature type="transmembrane region" description="Helical" evidence="1">
    <location>
        <begin position="71"/>
        <end position="88"/>
    </location>
</feature>
<keyword evidence="1" id="KW-1133">Transmembrane helix</keyword>
<dbReference type="PANTHER" id="PTHR39594:SF1">
    <property type="entry name" value="PROTEIN YCHQ"/>
    <property type="match status" value="1"/>
</dbReference>
<comment type="caution">
    <text evidence="2">The sequence shown here is derived from an EMBL/GenBank/DDBJ whole genome shotgun (WGS) entry which is preliminary data.</text>
</comment>
<dbReference type="OrthoDB" id="5588650at2"/>
<dbReference type="GO" id="GO:0005886">
    <property type="term" value="C:plasma membrane"/>
    <property type="evidence" value="ECO:0007669"/>
    <property type="project" value="TreeGrafter"/>
</dbReference>
<dbReference type="Proteomes" id="UP000256478">
    <property type="component" value="Unassembled WGS sequence"/>
</dbReference>
<feature type="transmembrane region" description="Helical" evidence="1">
    <location>
        <begin position="95"/>
        <end position="113"/>
    </location>
</feature>
<sequence>MKHLHMTLAIISVSFFTIRFFWLLKAPQLLDKKWVKISPHVIDTFLLGIGVVMAVKLALNPTEQLWLAEKLMAIVAYIFTGIYVLKFARNRTMQIFGYVGAMGWVMLVFKIAHTKETFFF</sequence>
<evidence type="ECO:0000313" key="3">
    <source>
        <dbReference type="Proteomes" id="UP000256478"/>
    </source>
</evidence>
<gene>
    <name evidence="2" type="ORF">DXX93_07275</name>
</gene>
<accession>A0A3E0TPG8</accession>
<proteinExistence type="predicted"/>
<keyword evidence="1" id="KW-0472">Membrane</keyword>
<protein>
    <submittedName>
        <fullName evidence="2">SirB family protein</fullName>
    </submittedName>
</protein>
<organism evidence="2 3">
    <name type="scientific">Thalassotalea euphylliae</name>
    <dbReference type="NCBI Taxonomy" id="1655234"/>
    <lineage>
        <taxon>Bacteria</taxon>
        <taxon>Pseudomonadati</taxon>
        <taxon>Pseudomonadota</taxon>
        <taxon>Gammaproteobacteria</taxon>
        <taxon>Alteromonadales</taxon>
        <taxon>Colwelliaceae</taxon>
        <taxon>Thalassotalea</taxon>
    </lineage>
</organism>
<reference evidence="2 3" key="1">
    <citation type="submission" date="2018-08" db="EMBL/GenBank/DDBJ databases">
        <title>Thalassotalea euphylliae genome.</title>
        <authorList>
            <person name="Summers S."/>
            <person name="Rice S.A."/>
            <person name="Freckelton M.L."/>
            <person name="Nedved B.T."/>
            <person name="Hadfield M.G."/>
        </authorList>
    </citation>
    <scope>NUCLEOTIDE SEQUENCE [LARGE SCALE GENOMIC DNA]</scope>
    <source>
        <strain evidence="2 3">H1</strain>
    </source>
</reference>
<dbReference type="EMBL" id="QUOU01000001">
    <property type="protein sequence ID" value="REL26398.1"/>
    <property type="molecule type" value="Genomic_DNA"/>
</dbReference>
<dbReference type="Pfam" id="PF04247">
    <property type="entry name" value="SirB"/>
    <property type="match status" value="1"/>
</dbReference>
<dbReference type="PANTHER" id="PTHR39594">
    <property type="entry name" value="PROTEIN YCHQ"/>
    <property type="match status" value="1"/>
</dbReference>
<dbReference type="InterPro" id="IPR007360">
    <property type="entry name" value="SirB"/>
</dbReference>
<dbReference type="PIRSF" id="PIRSF005610">
    <property type="entry name" value="SirB"/>
    <property type="match status" value="1"/>
</dbReference>
<dbReference type="RefSeq" id="WP_116007515.1">
    <property type="nucleotide sequence ID" value="NZ_QUOU01000001.1"/>
</dbReference>
<dbReference type="AlphaFoldDB" id="A0A3E0TPG8"/>